<dbReference type="EMBL" id="JBHRTB010000010">
    <property type="protein sequence ID" value="MFC3145380.1"/>
    <property type="molecule type" value="Genomic_DNA"/>
</dbReference>
<dbReference type="Gene3D" id="3.40.50.150">
    <property type="entry name" value="Vaccinia Virus protein VP39"/>
    <property type="match status" value="1"/>
</dbReference>
<dbReference type="GO" id="GO:0032259">
    <property type="term" value="P:methylation"/>
    <property type="evidence" value="ECO:0007669"/>
    <property type="project" value="UniProtKB-KW"/>
</dbReference>
<dbReference type="Pfam" id="PF08241">
    <property type="entry name" value="Methyltransf_11"/>
    <property type="match status" value="1"/>
</dbReference>
<evidence type="ECO:0000256" key="2">
    <source>
        <dbReference type="ARBA" id="ARBA00022679"/>
    </source>
</evidence>
<organism evidence="5 6">
    <name type="scientific">Psychromarinibacter halotolerans</name>
    <dbReference type="NCBI Taxonomy" id="1775175"/>
    <lineage>
        <taxon>Bacteria</taxon>
        <taxon>Pseudomonadati</taxon>
        <taxon>Pseudomonadota</taxon>
        <taxon>Alphaproteobacteria</taxon>
        <taxon>Rhodobacterales</taxon>
        <taxon>Paracoccaceae</taxon>
        <taxon>Psychromarinibacter</taxon>
    </lineage>
</organism>
<keyword evidence="1 5" id="KW-0489">Methyltransferase</keyword>
<evidence type="ECO:0000313" key="6">
    <source>
        <dbReference type="Proteomes" id="UP001595632"/>
    </source>
</evidence>
<dbReference type="InterPro" id="IPR013216">
    <property type="entry name" value="Methyltransf_11"/>
</dbReference>
<gene>
    <name evidence="5" type="ORF">ACFOGP_21855</name>
</gene>
<comment type="caution">
    <text evidence="5">The sequence shown here is derived from an EMBL/GenBank/DDBJ whole genome shotgun (WGS) entry which is preliminary data.</text>
</comment>
<evidence type="ECO:0000259" key="4">
    <source>
        <dbReference type="Pfam" id="PF08241"/>
    </source>
</evidence>
<sequence length="237" mass="26278">MDNGWDASADAWIADQGDAGDFSRRHVLDAPMQARVRAAAPARVLDVGCGEGRFCRWLGSAGFACVGVDPAEALLAEARRRDPGGDYRAGRAERLDVGDASFDMVVFYLTLIDIEDMRAALTEAVRVLAPGGRVLIANLQAYNTASALFEKLDSGARRLVMARYLEEHDRWDEWRGIRIRNWHRPLSAYMTCLLDLGLSLTCFEEPCATGGPDRARASYNHAPYHFMMEWRLPAPTG</sequence>
<reference evidence="6" key="1">
    <citation type="journal article" date="2019" name="Int. J. Syst. Evol. Microbiol.">
        <title>The Global Catalogue of Microorganisms (GCM) 10K type strain sequencing project: providing services to taxonomists for standard genome sequencing and annotation.</title>
        <authorList>
            <consortium name="The Broad Institute Genomics Platform"/>
            <consortium name="The Broad Institute Genome Sequencing Center for Infectious Disease"/>
            <person name="Wu L."/>
            <person name="Ma J."/>
        </authorList>
    </citation>
    <scope>NUCLEOTIDE SEQUENCE [LARGE SCALE GENOMIC DNA]</scope>
    <source>
        <strain evidence="6">KCTC 52366</strain>
    </source>
</reference>
<accession>A0ABV7GV23</accession>
<proteinExistence type="predicted"/>
<dbReference type="PANTHER" id="PTHR43464">
    <property type="entry name" value="METHYLTRANSFERASE"/>
    <property type="match status" value="1"/>
</dbReference>
<keyword evidence="3" id="KW-0949">S-adenosyl-L-methionine</keyword>
<keyword evidence="2" id="KW-0808">Transferase</keyword>
<dbReference type="PANTHER" id="PTHR43464:SF19">
    <property type="entry name" value="UBIQUINONE BIOSYNTHESIS O-METHYLTRANSFERASE, MITOCHONDRIAL"/>
    <property type="match status" value="1"/>
</dbReference>
<evidence type="ECO:0000256" key="1">
    <source>
        <dbReference type="ARBA" id="ARBA00022603"/>
    </source>
</evidence>
<dbReference type="RefSeq" id="WP_275632340.1">
    <property type="nucleotide sequence ID" value="NZ_JARGYD010000003.1"/>
</dbReference>
<dbReference type="InterPro" id="IPR029063">
    <property type="entry name" value="SAM-dependent_MTases_sf"/>
</dbReference>
<evidence type="ECO:0000256" key="3">
    <source>
        <dbReference type="ARBA" id="ARBA00022691"/>
    </source>
</evidence>
<dbReference type="GO" id="GO:0008168">
    <property type="term" value="F:methyltransferase activity"/>
    <property type="evidence" value="ECO:0007669"/>
    <property type="project" value="UniProtKB-KW"/>
</dbReference>
<name>A0ABV7GV23_9RHOB</name>
<feature type="domain" description="Methyltransferase type 11" evidence="4">
    <location>
        <begin position="45"/>
        <end position="136"/>
    </location>
</feature>
<evidence type="ECO:0000313" key="5">
    <source>
        <dbReference type="EMBL" id="MFC3145380.1"/>
    </source>
</evidence>
<dbReference type="Proteomes" id="UP001595632">
    <property type="component" value="Unassembled WGS sequence"/>
</dbReference>
<dbReference type="CDD" id="cd02440">
    <property type="entry name" value="AdoMet_MTases"/>
    <property type="match status" value="1"/>
</dbReference>
<protein>
    <submittedName>
        <fullName evidence="5">Class I SAM-dependent methyltransferase</fullName>
    </submittedName>
</protein>
<dbReference type="SUPFAM" id="SSF53335">
    <property type="entry name" value="S-adenosyl-L-methionine-dependent methyltransferases"/>
    <property type="match status" value="1"/>
</dbReference>
<keyword evidence="6" id="KW-1185">Reference proteome</keyword>